<comment type="caution">
    <text evidence="3">The sequence shown here is derived from an EMBL/GenBank/DDBJ whole genome shotgun (WGS) entry which is preliminary data.</text>
</comment>
<sequence length="552" mass="63379">MVKCIPNIALLFTCPFFAFSVLFLPMICPVIVQGSETVRVADGGSLSVRQWDVIDLRFRGDEAQVRELANPVDVDLVATFQDEAGTRLSVDGFYNDGCEYIVRFTPPSSGQWSYETESSMSSLDGKTGTLVVESPQVGRRGGIVVDAKEKTRFQYESGDSYYPIAFECDWLFALDAGNESDIPVTRQFVDTLAENGFNQVVMNVFAYDVNWKKDERLTADHDYGSPSVFPFGGTNEDPDFSRLNIDYFKRLDRVIEYLDQKDIVAHLMIYVWNKRVNWPEADSEADNRYFDYVARRYQAYPNLVWDISKEALGYGHNDVGYISQRIERLREHDAYDRLVTVHDYSYCRRFVDKVDFVSVQLWSSELYGVMRKVRSDMPGKPILNIEHGGYERGPYVVFNGNYTSPEVCLERSYQCVFAGTYTTHYWQGAAWNAIIADIESLPAKVRPRLDYYRHMRTLADRFQFDQLIAGDKKSNAGFCLHDGKGKLIYYVPRECDFLGLRLKEFQGRTMSITWFNPRSGEYTESESQKIAQWPAVEVPSSDGFQVLIVQIQ</sequence>
<dbReference type="Pfam" id="PF13204">
    <property type="entry name" value="Apiosidase"/>
    <property type="match status" value="1"/>
</dbReference>
<evidence type="ECO:0000259" key="1">
    <source>
        <dbReference type="Pfam" id="PF13204"/>
    </source>
</evidence>
<dbReference type="InterPro" id="IPR025277">
    <property type="entry name" value="Apiosidase-like_cat_dom"/>
</dbReference>
<evidence type="ECO:0008006" key="5">
    <source>
        <dbReference type="Google" id="ProtNLM"/>
    </source>
</evidence>
<dbReference type="Proteomes" id="UP001158067">
    <property type="component" value="Unassembled WGS sequence"/>
</dbReference>
<organism evidence="3 4">
    <name type="scientific">Neorhodopirellula lusitana</name>
    <dbReference type="NCBI Taxonomy" id="445327"/>
    <lineage>
        <taxon>Bacteria</taxon>
        <taxon>Pseudomonadati</taxon>
        <taxon>Planctomycetota</taxon>
        <taxon>Planctomycetia</taxon>
        <taxon>Pirellulales</taxon>
        <taxon>Pirellulaceae</taxon>
        <taxon>Neorhodopirellula</taxon>
    </lineage>
</organism>
<dbReference type="InterPro" id="IPR013783">
    <property type="entry name" value="Ig-like_fold"/>
</dbReference>
<dbReference type="InterPro" id="IPR017853">
    <property type="entry name" value="GH"/>
</dbReference>
<dbReference type="PANTHER" id="PTHR37836:SF2">
    <property type="entry name" value="DUF4038 DOMAIN-CONTAINING PROTEIN"/>
    <property type="match status" value="1"/>
</dbReference>
<gene>
    <name evidence="3" type="ORF">SAMN06265222_105240</name>
</gene>
<name>A0ABY1Q5C0_9BACT</name>
<dbReference type="SUPFAM" id="SSF51445">
    <property type="entry name" value="(Trans)glycosidases"/>
    <property type="match status" value="1"/>
</dbReference>
<dbReference type="Pfam" id="PF16586">
    <property type="entry name" value="DUF5060"/>
    <property type="match status" value="1"/>
</dbReference>
<dbReference type="EMBL" id="FXUG01000005">
    <property type="protein sequence ID" value="SMP56975.1"/>
    <property type="molecule type" value="Genomic_DNA"/>
</dbReference>
<dbReference type="PANTHER" id="PTHR37836">
    <property type="entry name" value="LMO1036 PROTEIN"/>
    <property type="match status" value="1"/>
</dbReference>
<dbReference type="Gene3D" id="2.60.40.10">
    <property type="entry name" value="Immunoglobulins"/>
    <property type="match status" value="1"/>
</dbReference>
<keyword evidence="4" id="KW-1185">Reference proteome</keyword>
<dbReference type="Gene3D" id="3.20.20.80">
    <property type="entry name" value="Glycosidases"/>
    <property type="match status" value="1"/>
</dbReference>
<evidence type="ECO:0000313" key="4">
    <source>
        <dbReference type="Proteomes" id="UP001158067"/>
    </source>
</evidence>
<protein>
    <recommendedName>
        <fullName evidence="5">Endoglucanase</fullName>
    </recommendedName>
</protein>
<dbReference type="InterPro" id="IPR032260">
    <property type="entry name" value="DUF5060"/>
</dbReference>
<proteinExistence type="predicted"/>
<feature type="domain" description="Apiosidase-like catalytic" evidence="1">
    <location>
        <begin position="185"/>
        <end position="432"/>
    </location>
</feature>
<reference evidence="3 4" key="1">
    <citation type="submission" date="2017-05" db="EMBL/GenBank/DDBJ databases">
        <authorList>
            <person name="Varghese N."/>
            <person name="Submissions S."/>
        </authorList>
    </citation>
    <scope>NUCLEOTIDE SEQUENCE [LARGE SCALE GENOMIC DNA]</scope>
    <source>
        <strain evidence="3 4">DSM 25457</strain>
    </source>
</reference>
<feature type="domain" description="DUF5060" evidence="2">
    <location>
        <begin position="48"/>
        <end position="118"/>
    </location>
</feature>
<evidence type="ECO:0000259" key="2">
    <source>
        <dbReference type="Pfam" id="PF16586"/>
    </source>
</evidence>
<evidence type="ECO:0000313" key="3">
    <source>
        <dbReference type="EMBL" id="SMP56975.1"/>
    </source>
</evidence>
<accession>A0ABY1Q5C0</accession>